<feature type="compositionally biased region" description="Basic and acidic residues" evidence="1">
    <location>
        <begin position="47"/>
        <end position="67"/>
    </location>
</feature>
<feature type="transmembrane region" description="Helical" evidence="2">
    <location>
        <begin position="188"/>
        <end position="212"/>
    </location>
</feature>
<feature type="compositionally biased region" description="Basic and acidic residues" evidence="1">
    <location>
        <begin position="711"/>
        <end position="749"/>
    </location>
</feature>
<keyword evidence="4" id="KW-1185">Reference proteome</keyword>
<accession>A0A0D2FGQ7</accession>
<name>A0A0D2FGQ7_9EURO</name>
<protein>
    <submittedName>
        <fullName evidence="3">Uncharacterized protein</fullName>
    </submittedName>
</protein>
<feature type="transmembrane region" description="Helical" evidence="2">
    <location>
        <begin position="262"/>
        <end position="285"/>
    </location>
</feature>
<sequence length="770" mass="84008">MPSSRYAKFNPFGGSQLTDSPISEEPLQFSNIIPDSAFSPLPGSSPSDHDADRHSKKEWAKVGDRHISSKSTDDIAYGALDGSRPPRRRRTSNSLYRVASSIRDYAVSHFSVPAIAAPWEHGLPEKYGSGLAPSNTVRYFDYRRQRRRLFMNSSVQWLITAGICAAMASCLYGFSTVVTGLSTARKEIFNALMTGLSLCLGLNLASSLGGYAQMMRWRFLASGYRTLQDFELLLNCDSQTQVFRLIWAGRTRGRLLPNKTQVLAAIWLLINIAVQIFTALLGLTYSTDVSSRFVRPTYGNVSIADLSYIGNSRTTALYAGNHDTVQSLLAETATANEWGITGQDFPVLTIPFDEYLGMEQSIYTDGSQYWYRFIDRSPLSLGLTAVTRRTVNTTATCQSFPITYGGYAGFQTDNASIAADVTWVDGNGKEHTWSIPDVSTGATTWMSNMTSDCGPRCIQIYALQSADNSSTSVPEPRFWSCLSTVSHVDNADLYPTPEHYRIADTEAQVLAGAIGWSGVLMASGDNSSSTSEETNLQMVGYPASSQWSPPGNLTAEGMALLVMKFTAGAIAAIDSNGPRLNVTGVGPAPAQVIDVEWRYAGSILSGIPVAQGLVLLAVLLLADKAIIKDTSHLSMARLLRPIVDKLGDTGCLLTGDEIAERLGNIRVIYGVRDPRNPGLGANGIGTDDNDDRIRHLDIIEETEGLGYRRGRMPEGRYDGVHPLRGEEEKEPLLSTGRGDEADRSDRSGNEAHAGNVSRSRSQWTKRRMSI</sequence>
<organism evidence="3 4">
    <name type="scientific">Fonsecaea pedrosoi CBS 271.37</name>
    <dbReference type="NCBI Taxonomy" id="1442368"/>
    <lineage>
        <taxon>Eukaryota</taxon>
        <taxon>Fungi</taxon>
        <taxon>Dikarya</taxon>
        <taxon>Ascomycota</taxon>
        <taxon>Pezizomycotina</taxon>
        <taxon>Eurotiomycetes</taxon>
        <taxon>Chaetothyriomycetidae</taxon>
        <taxon>Chaetothyriales</taxon>
        <taxon>Herpotrichiellaceae</taxon>
        <taxon>Fonsecaea</taxon>
    </lineage>
</organism>
<evidence type="ECO:0000313" key="4">
    <source>
        <dbReference type="Proteomes" id="UP000053029"/>
    </source>
</evidence>
<feature type="transmembrane region" description="Helical" evidence="2">
    <location>
        <begin position="155"/>
        <end position="176"/>
    </location>
</feature>
<dbReference type="VEuPathDB" id="FungiDB:Z517_01255"/>
<dbReference type="AlphaFoldDB" id="A0A0D2FGQ7"/>
<feature type="region of interest" description="Disordered" evidence="1">
    <location>
        <begin position="709"/>
        <end position="770"/>
    </location>
</feature>
<reference evidence="3 4" key="1">
    <citation type="submission" date="2015-01" db="EMBL/GenBank/DDBJ databases">
        <title>The Genome Sequence of Fonsecaea pedrosoi CBS 271.37.</title>
        <authorList>
            <consortium name="The Broad Institute Genomics Platform"/>
            <person name="Cuomo C."/>
            <person name="de Hoog S."/>
            <person name="Gorbushina A."/>
            <person name="Stielow B."/>
            <person name="Teixiera M."/>
            <person name="Abouelleil A."/>
            <person name="Chapman S.B."/>
            <person name="Priest M."/>
            <person name="Young S.K."/>
            <person name="Wortman J."/>
            <person name="Nusbaum C."/>
            <person name="Birren B."/>
        </authorList>
    </citation>
    <scope>NUCLEOTIDE SEQUENCE [LARGE SCALE GENOMIC DNA]</scope>
    <source>
        <strain evidence="3 4">CBS 271.37</strain>
    </source>
</reference>
<keyword evidence="2" id="KW-1133">Transmembrane helix</keyword>
<proteinExistence type="predicted"/>
<evidence type="ECO:0000313" key="3">
    <source>
        <dbReference type="EMBL" id="KIW85862.1"/>
    </source>
</evidence>
<dbReference type="GeneID" id="25300745"/>
<evidence type="ECO:0000256" key="2">
    <source>
        <dbReference type="SAM" id="Phobius"/>
    </source>
</evidence>
<dbReference type="EMBL" id="KN846969">
    <property type="protein sequence ID" value="KIW85862.1"/>
    <property type="molecule type" value="Genomic_DNA"/>
</dbReference>
<dbReference type="RefSeq" id="XP_013289670.1">
    <property type="nucleotide sequence ID" value="XM_013434216.1"/>
</dbReference>
<dbReference type="Proteomes" id="UP000053029">
    <property type="component" value="Unassembled WGS sequence"/>
</dbReference>
<gene>
    <name evidence="3" type="ORF">Z517_01255</name>
</gene>
<evidence type="ECO:0000256" key="1">
    <source>
        <dbReference type="SAM" id="MobiDB-lite"/>
    </source>
</evidence>
<dbReference type="HOGENOM" id="CLU_020820_0_0_1"/>
<dbReference type="OrthoDB" id="3596604at2759"/>
<keyword evidence="2" id="KW-0472">Membrane</keyword>
<keyword evidence="2" id="KW-0812">Transmembrane</keyword>
<feature type="region of interest" description="Disordered" evidence="1">
    <location>
        <begin position="1"/>
        <end position="67"/>
    </location>
</feature>